<dbReference type="SMART" id="SM00382">
    <property type="entry name" value="AAA"/>
    <property type="match status" value="2"/>
</dbReference>
<evidence type="ECO:0000313" key="7">
    <source>
        <dbReference type="EMBL" id="MDF0594284.1"/>
    </source>
</evidence>
<dbReference type="SMART" id="SM01073">
    <property type="entry name" value="CDC48_N"/>
    <property type="match status" value="1"/>
</dbReference>
<gene>
    <name evidence="7" type="ORF">P0O24_11910</name>
</gene>
<feature type="domain" description="AAA+ ATPase" evidence="4">
    <location>
        <begin position="215"/>
        <end position="351"/>
    </location>
</feature>
<keyword evidence="3" id="KW-0067">ATP-binding</keyword>
<feature type="domain" description="CDC48 N-terminal subdomain" evidence="6">
    <location>
        <begin position="10"/>
        <end position="95"/>
    </location>
</feature>
<dbReference type="Pfam" id="PF02933">
    <property type="entry name" value="CDC48_2"/>
    <property type="match status" value="1"/>
</dbReference>
<comment type="caution">
    <text evidence="7">The sequence shown here is derived from an EMBL/GenBank/DDBJ whole genome shotgun (WGS) entry which is preliminary data.</text>
</comment>
<keyword evidence="8" id="KW-1185">Reference proteome</keyword>
<dbReference type="InterPro" id="IPR029067">
    <property type="entry name" value="CDC48_domain_2-like_sf"/>
</dbReference>
<accession>A0ABT5XHT9</accession>
<keyword evidence="2" id="KW-0547">Nucleotide-binding</keyword>
<dbReference type="InterPro" id="IPR009010">
    <property type="entry name" value="Asp_de-COase-like_dom_sf"/>
</dbReference>
<dbReference type="InterPro" id="IPR003960">
    <property type="entry name" value="ATPase_AAA_CS"/>
</dbReference>
<dbReference type="Proteomes" id="UP001215956">
    <property type="component" value="Unassembled WGS sequence"/>
</dbReference>
<sequence>MVIDMAEEYTLKVGEARPSDVGRGIARVDQAVIYNAGWQAGDVLSITGKKKTAALLLPGYPEDTGTGIVRIDGNIRRNAGVSIDDRVPVKIIKSAAAGKIVFAPTVPLRITGGEEYLRRYLDGRVLSRGDVIEISVMGRKIELVATKISPVAEAVIIGDRTGIEISEKPAKEERAIPRITYEDIGGLGPEIKKIREMIELPMKHPELFERLGVEAPKGVLLHGPPGTGKTLLAKALASETNSHFQTLSGPEIMSKYYGESEERLREIFKEAEEEAPSIIFIDEIDSIAPKREEVTGEVERRIVAQLLAVMDGLESRGKVVVIGATNRPDALDPALRRPGRFDREIEIGVPNRESRLEVLQIHARGMPLAEDVDLEKLADITHGFVGADIAALAREAGMGALRRIVPELDLDVESIPAEILNKIQVVNEDFVDALRELSPSAMREVLVESPNVHWDDIGGLTNVKQELMEAVEWPLAYPKLFSHMAATPPKGIMLYGPPGTGKTLMAKAVATESQANFISVKGPEFLSKWVGESEKAVRETFRKARQAAPTVLFFDEMDSIAPARGGGTSDSHVTERVISQILSEMDGLESLHNVVVIAATNRPDIIDPALLRPGRFDRMVEIGMPDQEARLEILKIHTKKRPLAEDVDLGAISKRTDGHSGADLANVTNEAVMLAIREYVLAGKPQEDEEIAKYRIENKHFEEALKKVLPSRKEKDVYSKFAEIT</sequence>
<name>A0ABT5XHT9_9EURY</name>
<dbReference type="InterPro" id="IPR003338">
    <property type="entry name" value="CDC4_N-term_subdom"/>
</dbReference>
<dbReference type="SUPFAM" id="SSF52540">
    <property type="entry name" value="P-loop containing nucleoside triphosphate hydrolases"/>
    <property type="match status" value="2"/>
</dbReference>
<evidence type="ECO:0000256" key="1">
    <source>
        <dbReference type="ARBA" id="ARBA00009833"/>
    </source>
</evidence>
<dbReference type="Pfam" id="PF17862">
    <property type="entry name" value="AAA_lid_3"/>
    <property type="match status" value="2"/>
</dbReference>
<dbReference type="InterPro" id="IPR005938">
    <property type="entry name" value="AAA_ATPase_CDC48"/>
</dbReference>
<evidence type="ECO:0000259" key="6">
    <source>
        <dbReference type="SMART" id="SM01073"/>
    </source>
</evidence>
<comment type="similarity">
    <text evidence="1">Belongs to the AAA ATPase family. CDC48 subfamily.</text>
</comment>
<evidence type="ECO:0000259" key="4">
    <source>
        <dbReference type="SMART" id="SM00382"/>
    </source>
</evidence>
<proteinExistence type="inferred from homology"/>
<dbReference type="InterPro" id="IPR050168">
    <property type="entry name" value="AAA_ATPase_domain"/>
</dbReference>
<dbReference type="Gene3D" id="1.10.8.60">
    <property type="match status" value="2"/>
</dbReference>
<feature type="domain" description="CDC48" evidence="5">
    <location>
        <begin position="109"/>
        <end position="172"/>
    </location>
</feature>
<dbReference type="Pfam" id="PF00004">
    <property type="entry name" value="AAA"/>
    <property type="match status" value="2"/>
</dbReference>
<dbReference type="InterPro" id="IPR003959">
    <property type="entry name" value="ATPase_AAA_core"/>
</dbReference>
<dbReference type="SUPFAM" id="SSF54585">
    <property type="entry name" value="Cdc48 domain 2-like"/>
    <property type="match status" value="1"/>
</dbReference>
<dbReference type="Gene3D" id="3.10.330.10">
    <property type="match status" value="1"/>
</dbReference>
<dbReference type="NCBIfam" id="TIGR01243">
    <property type="entry name" value="CDC48"/>
    <property type="match status" value="1"/>
</dbReference>
<evidence type="ECO:0000256" key="2">
    <source>
        <dbReference type="ARBA" id="ARBA00022741"/>
    </source>
</evidence>
<dbReference type="InterPro" id="IPR041569">
    <property type="entry name" value="AAA_lid_3"/>
</dbReference>
<dbReference type="PANTHER" id="PTHR23077">
    <property type="entry name" value="AAA-FAMILY ATPASE"/>
    <property type="match status" value="1"/>
</dbReference>
<dbReference type="Pfam" id="PF02359">
    <property type="entry name" value="CDC48_N"/>
    <property type="match status" value="1"/>
</dbReference>
<dbReference type="InterPro" id="IPR027417">
    <property type="entry name" value="P-loop_NTPase"/>
</dbReference>
<dbReference type="SUPFAM" id="SSF50692">
    <property type="entry name" value="ADC-like"/>
    <property type="match status" value="1"/>
</dbReference>
<feature type="domain" description="AAA+ ATPase" evidence="4">
    <location>
        <begin position="488"/>
        <end position="626"/>
    </location>
</feature>
<protein>
    <submittedName>
        <fullName evidence="7">CDC48 family AAA ATPase</fullName>
    </submittedName>
</protein>
<evidence type="ECO:0000313" key="8">
    <source>
        <dbReference type="Proteomes" id="UP001215956"/>
    </source>
</evidence>
<organism evidence="7 8">
    <name type="scientific">Candidatus Methanocrinis alkalitolerans</name>
    <dbReference type="NCBI Taxonomy" id="3033395"/>
    <lineage>
        <taxon>Archaea</taxon>
        <taxon>Methanobacteriati</taxon>
        <taxon>Methanobacteriota</taxon>
        <taxon>Stenosarchaea group</taxon>
        <taxon>Methanomicrobia</taxon>
        <taxon>Methanotrichales</taxon>
        <taxon>Methanotrichaceae</taxon>
        <taxon>Methanocrinis</taxon>
    </lineage>
</organism>
<dbReference type="PANTHER" id="PTHR23077:SF171">
    <property type="entry name" value="NUCLEAR VALOSIN-CONTAINING PROTEIN-LIKE"/>
    <property type="match status" value="1"/>
</dbReference>
<evidence type="ECO:0000256" key="3">
    <source>
        <dbReference type="ARBA" id="ARBA00022840"/>
    </source>
</evidence>
<dbReference type="SMART" id="SM01072">
    <property type="entry name" value="CDC48_2"/>
    <property type="match status" value="1"/>
</dbReference>
<dbReference type="PROSITE" id="PS00674">
    <property type="entry name" value="AAA"/>
    <property type="match status" value="2"/>
</dbReference>
<dbReference type="InterPro" id="IPR003593">
    <property type="entry name" value="AAA+_ATPase"/>
</dbReference>
<reference evidence="7 8" key="1">
    <citation type="submission" date="2023-03" db="EMBL/GenBank/DDBJ databases">
        <title>Whole genome sequencing of Methanotrichaceae archaeon M04Ac.</title>
        <authorList>
            <person name="Khomyakova M.A."/>
            <person name="Merkel A.Y."/>
            <person name="Slobodkin A.I."/>
        </authorList>
    </citation>
    <scope>NUCLEOTIDE SEQUENCE [LARGE SCALE GENOMIC DNA]</scope>
    <source>
        <strain evidence="7 8">M04Ac</strain>
    </source>
</reference>
<dbReference type="Gene3D" id="3.40.50.300">
    <property type="entry name" value="P-loop containing nucleotide triphosphate hydrolases"/>
    <property type="match status" value="2"/>
</dbReference>
<dbReference type="EMBL" id="JARFPL010000061">
    <property type="protein sequence ID" value="MDF0594284.1"/>
    <property type="molecule type" value="Genomic_DNA"/>
</dbReference>
<dbReference type="RefSeq" id="WP_316969977.1">
    <property type="nucleotide sequence ID" value="NZ_JARFPL010000061.1"/>
</dbReference>
<evidence type="ECO:0000259" key="5">
    <source>
        <dbReference type="SMART" id="SM01072"/>
    </source>
</evidence>
<dbReference type="InterPro" id="IPR004201">
    <property type="entry name" value="Cdc48_dom2"/>
</dbReference>
<dbReference type="Gene3D" id="2.40.40.20">
    <property type="match status" value="1"/>
</dbReference>